<keyword evidence="2" id="KW-1185">Reference proteome</keyword>
<protein>
    <submittedName>
        <fullName evidence="1">(apollo) hypothetical protein</fullName>
    </submittedName>
</protein>
<organism evidence="1 2">
    <name type="scientific">Parnassius apollo</name>
    <name type="common">Apollo butterfly</name>
    <name type="synonym">Papilio apollo</name>
    <dbReference type="NCBI Taxonomy" id="110799"/>
    <lineage>
        <taxon>Eukaryota</taxon>
        <taxon>Metazoa</taxon>
        <taxon>Ecdysozoa</taxon>
        <taxon>Arthropoda</taxon>
        <taxon>Hexapoda</taxon>
        <taxon>Insecta</taxon>
        <taxon>Pterygota</taxon>
        <taxon>Neoptera</taxon>
        <taxon>Endopterygota</taxon>
        <taxon>Lepidoptera</taxon>
        <taxon>Glossata</taxon>
        <taxon>Ditrysia</taxon>
        <taxon>Papilionoidea</taxon>
        <taxon>Papilionidae</taxon>
        <taxon>Parnassiinae</taxon>
        <taxon>Parnassini</taxon>
        <taxon>Parnassius</taxon>
        <taxon>Parnassius</taxon>
    </lineage>
</organism>
<dbReference type="EMBL" id="CAJQZP010000508">
    <property type="protein sequence ID" value="CAG4965121.1"/>
    <property type="molecule type" value="Genomic_DNA"/>
</dbReference>
<proteinExistence type="predicted"/>
<accession>A0A8S3WKD0</accession>
<dbReference type="Proteomes" id="UP000691718">
    <property type="component" value="Unassembled WGS sequence"/>
</dbReference>
<reference evidence="1" key="1">
    <citation type="submission" date="2021-04" db="EMBL/GenBank/DDBJ databases">
        <authorList>
            <person name="Tunstrom K."/>
        </authorList>
    </citation>
    <scope>NUCLEOTIDE SEQUENCE</scope>
</reference>
<name>A0A8S3WKD0_PARAO</name>
<evidence type="ECO:0000313" key="1">
    <source>
        <dbReference type="EMBL" id="CAG4965121.1"/>
    </source>
</evidence>
<comment type="caution">
    <text evidence="1">The sequence shown here is derived from an EMBL/GenBank/DDBJ whole genome shotgun (WGS) entry which is preliminary data.</text>
</comment>
<sequence length="87" mass="10138">MKLWPTNPLRSPLSCHVSCTVCERDIATLVYLSLLDSGLYTDFWNSLNRQLGFDIRSWVHHSRIEILSPVLLLNERKPLSRLIFNIN</sequence>
<gene>
    <name evidence="1" type="ORF">PAPOLLO_LOCUS7348</name>
</gene>
<dbReference type="AlphaFoldDB" id="A0A8S3WKD0"/>
<evidence type="ECO:0000313" key="2">
    <source>
        <dbReference type="Proteomes" id="UP000691718"/>
    </source>
</evidence>